<reference evidence="1 2" key="1">
    <citation type="submission" date="2018-06" db="EMBL/GenBank/DDBJ databases">
        <authorList>
            <consortium name="Pathogen Informatics"/>
            <person name="Doyle S."/>
        </authorList>
    </citation>
    <scope>NUCLEOTIDE SEQUENCE [LARGE SCALE GENOMIC DNA]</scope>
    <source>
        <strain evidence="1 2">NCTC10526</strain>
    </source>
</reference>
<evidence type="ECO:0000313" key="2">
    <source>
        <dbReference type="Proteomes" id="UP000254123"/>
    </source>
</evidence>
<proteinExistence type="predicted"/>
<dbReference type="STRING" id="1123034.GCA_000685805_01962"/>
<evidence type="ECO:0000313" key="1">
    <source>
        <dbReference type="EMBL" id="SUD90626.1"/>
    </source>
</evidence>
<keyword evidence="2" id="KW-1185">Reference proteome</keyword>
<protein>
    <submittedName>
        <fullName evidence="1">Uncharacterized protein</fullName>
    </submittedName>
</protein>
<sequence>MHIKLIPEYECYPLWCYEDDIPVNINPESLYISDTLKNDITTWSEKYEATYVKENPIESGFKTQSEERKFIEEGYILESRLQKELGTRYKVSFQM</sequence>
<dbReference type="RefSeq" id="WP_028859439.1">
    <property type="nucleotide sequence ID" value="NZ_CAJHAQ010000001.1"/>
</dbReference>
<organism evidence="1 2">
    <name type="scientific">Psychrobacter phenylpyruvicus</name>
    <dbReference type="NCBI Taxonomy" id="29432"/>
    <lineage>
        <taxon>Bacteria</taxon>
        <taxon>Pseudomonadati</taxon>
        <taxon>Pseudomonadota</taxon>
        <taxon>Gammaproteobacteria</taxon>
        <taxon>Moraxellales</taxon>
        <taxon>Moraxellaceae</taxon>
        <taxon>Psychrobacter</taxon>
    </lineage>
</organism>
<accession>A0A379LJ40</accession>
<gene>
    <name evidence="1" type="ORF">NCTC10526_00966</name>
</gene>
<dbReference type="Proteomes" id="UP000254123">
    <property type="component" value="Unassembled WGS sequence"/>
</dbReference>
<dbReference type="EMBL" id="UGVC01000001">
    <property type="protein sequence ID" value="SUD90626.1"/>
    <property type="molecule type" value="Genomic_DNA"/>
</dbReference>
<name>A0A379LJ40_9GAMM</name>
<dbReference type="AlphaFoldDB" id="A0A379LJ40"/>